<accession>A0A081QD19</accession>
<evidence type="ECO:0000313" key="6">
    <source>
        <dbReference type="Proteomes" id="UP000028067"/>
    </source>
</evidence>
<evidence type="ECO:0000313" key="7">
    <source>
        <dbReference type="Proteomes" id="UP000033415"/>
    </source>
</evidence>
<dbReference type="InterPro" id="IPR010359">
    <property type="entry name" value="IrrE_HExxH"/>
</dbReference>
<evidence type="ECO:0000313" key="5">
    <source>
        <dbReference type="EMBL" id="SUN74523.1"/>
    </source>
</evidence>
<reference evidence="5 9" key="3">
    <citation type="submission" date="2018-06" db="EMBL/GenBank/DDBJ databases">
        <authorList>
            <consortium name="Pathogen Informatics"/>
            <person name="Doyle S."/>
        </authorList>
    </citation>
    <scope>NUCLEOTIDE SEQUENCE [LARGE SCALE GENOMIC DNA]</scope>
    <source>
        <strain evidence="5 9">NCTC12261</strain>
    </source>
</reference>
<evidence type="ECO:0000259" key="1">
    <source>
        <dbReference type="Pfam" id="PF06114"/>
    </source>
</evidence>
<feature type="domain" description="IrrE N-terminal-like" evidence="1">
    <location>
        <begin position="41"/>
        <end position="159"/>
    </location>
</feature>
<dbReference type="Gene3D" id="1.10.10.2910">
    <property type="match status" value="1"/>
</dbReference>
<dbReference type="OrthoDB" id="9816277at2"/>
<comment type="caution">
    <text evidence="3">The sequence shown here is derived from an EMBL/GenBank/DDBJ whole genome shotgun (WGS) entry which is preliminary data.</text>
</comment>
<dbReference type="EMBL" id="JPGW01000013">
    <property type="protein sequence ID" value="KER07530.1"/>
    <property type="molecule type" value="Genomic_DNA"/>
</dbReference>
<dbReference type="PATRIC" id="fig|28037.100.peg.298"/>
<dbReference type="Pfam" id="PF06114">
    <property type="entry name" value="Peptidase_M78"/>
    <property type="match status" value="1"/>
</dbReference>
<reference evidence="2 6" key="1">
    <citation type="submission" date="2014-05" db="EMBL/GenBank/DDBJ databases">
        <authorList>
            <person name="Daugherty S.C."/>
            <person name="Tallon L.J."/>
            <person name="Sadzewicz L."/>
            <person name="Kilian M."/>
            <person name="Tettelin H."/>
        </authorList>
    </citation>
    <scope>NUCLEOTIDE SEQUENCE [LARGE SCALE GENOMIC DNA]</scope>
    <source>
        <strain evidence="2 6">SK271</strain>
    </source>
</reference>
<dbReference type="PANTHER" id="PTHR43236:SF1">
    <property type="entry name" value="BLL7220 PROTEIN"/>
    <property type="match status" value="1"/>
</dbReference>
<name>A0A081QD19_STRMT</name>
<reference evidence="7 8" key="2">
    <citation type="submission" date="2015-02" db="EMBL/GenBank/DDBJ databases">
        <title>Evolution of amylase-binding proteins of oral streptococcal species.</title>
        <authorList>
            <person name="Haase E.M."/>
        </authorList>
    </citation>
    <scope>NUCLEOTIDE SEQUENCE [LARGE SCALE GENOMIC DNA]</scope>
    <source>
        <strain evidence="3 7">SK137</strain>
        <strain evidence="4 8">SK145</strain>
    </source>
</reference>
<sequence length="287" mass="34160">MKDVYTRVTQIAREQLYQFMKDNQVSPLNYHFHYYFDDCIQKFAIKVMEHHFTNRKIEGLTMIDEDGILISYESQNSQVKQYFTKCHELGHYILGHSGKQFTQLNGKKDTIDESEANLFSAYILMPDIVLLSKIYYRLDSFKQVMTELSVSADALEFRLQDLFRYRLKRNNQEINSTIYQYQSGQSKFVLSIFEKVHTEIEDEYRVVKEDVFAKVLNRLRECHFVASTEFPELLENSFRKELEQEDDIGTWLEYDFGQSVGYAWRTDKLTTKQAKSRVKTILLLEKR</sequence>
<evidence type="ECO:0000313" key="9">
    <source>
        <dbReference type="Proteomes" id="UP000255482"/>
    </source>
</evidence>
<evidence type="ECO:0000313" key="2">
    <source>
        <dbReference type="EMBL" id="KER07530.1"/>
    </source>
</evidence>
<evidence type="ECO:0000313" key="4">
    <source>
        <dbReference type="EMBL" id="KJQ75756.1"/>
    </source>
</evidence>
<protein>
    <submittedName>
        <fullName evidence="5">Transcriptional regulator</fullName>
    </submittedName>
</protein>
<dbReference type="EMBL" id="JYGQ01000004">
    <property type="protein sequence ID" value="KJQ69753.1"/>
    <property type="molecule type" value="Genomic_DNA"/>
</dbReference>
<evidence type="ECO:0000313" key="3">
    <source>
        <dbReference type="EMBL" id="KJQ69753.1"/>
    </source>
</evidence>
<dbReference type="RefSeq" id="WP_000656071.1">
    <property type="nucleotide sequence ID" value="NZ_CP046335.1"/>
</dbReference>
<dbReference type="Proteomes" id="UP000028067">
    <property type="component" value="Unassembled WGS sequence"/>
</dbReference>
<dbReference type="Proteomes" id="UP000255482">
    <property type="component" value="Unassembled WGS sequence"/>
</dbReference>
<dbReference type="AlphaFoldDB" id="A0A081QD19"/>
<dbReference type="EMBL" id="UHFS01000002">
    <property type="protein sequence ID" value="SUN74523.1"/>
    <property type="molecule type" value="Genomic_DNA"/>
</dbReference>
<dbReference type="PANTHER" id="PTHR43236">
    <property type="entry name" value="ANTITOXIN HIGA1"/>
    <property type="match status" value="1"/>
</dbReference>
<dbReference type="Proteomes" id="UP000033590">
    <property type="component" value="Unassembled WGS sequence"/>
</dbReference>
<gene>
    <name evidence="5" type="ORF">NCTC12261_00487</name>
    <name evidence="2" type="ORF">SK271_1596</name>
    <name evidence="3" type="ORF">TZ91_01591</name>
    <name evidence="4" type="ORF">TZ93_00224</name>
</gene>
<dbReference type="InterPro" id="IPR052345">
    <property type="entry name" value="Rad_response_metalloprotease"/>
</dbReference>
<organism evidence="3 7">
    <name type="scientific">Streptococcus mitis</name>
    <dbReference type="NCBI Taxonomy" id="28037"/>
    <lineage>
        <taxon>Bacteria</taxon>
        <taxon>Bacillati</taxon>
        <taxon>Bacillota</taxon>
        <taxon>Bacilli</taxon>
        <taxon>Lactobacillales</taxon>
        <taxon>Streptococcaceae</taxon>
        <taxon>Streptococcus</taxon>
        <taxon>Streptococcus mitis group</taxon>
    </lineage>
</organism>
<evidence type="ECO:0000313" key="8">
    <source>
        <dbReference type="Proteomes" id="UP000033590"/>
    </source>
</evidence>
<proteinExistence type="predicted"/>
<dbReference type="EMBL" id="JYGS01000001">
    <property type="protein sequence ID" value="KJQ75756.1"/>
    <property type="molecule type" value="Genomic_DNA"/>
</dbReference>
<dbReference type="Proteomes" id="UP000033415">
    <property type="component" value="Unassembled WGS sequence"/>
</dbReference>